<evidence type="ECO:0000313" key="2">
    <source>
        <dbReference type="EMBL" id="VFU17652.1"/>
    </source>
</evidence>
<feature type="region of interest" description="Disordered" evidence="1">
    <location>
        <begin position="73"/>
        <end position="94"/>
    </location>
</feature>
<sequence length="94" mass="10021">MTSHPMPRSAAWSPRSPKARPTTSLGDLEKIDHEIVAAAANLPGKEAGKSALDEAAEKAKEVFKDLVDSIRSAFSRDHGHDAHSRPSPSPSPGR</sequence>
<dbReference type="RefSeq" id="WP_134493439.1">
    <property type="nucleotide sequence ID" value="NZ_LR536452.1"/>
</dbReference>
<gene>
    <name evidence="2" type="ORF">MTUNDRAET4_0174</name>
</gene>
<dbReference type="OrthoDB" id="8456052at2"/>
<protein>
    <submittedName>
        <fullName evidence="2">Uncharacterized protein</fullName>
    </submittedName>
</protein>
<evidence type="ECO:0000256" key="1">
    <source>
        <dbReference type="SAM" id="MobiDB-lite"/>
    </source>
</evidence>
<reference evidence="2 3" key="1">
    <citation type="submission" date="2019-03" db="EMBL/GenBank/DDBJ databases">
        <authorList>
            <person name="Kox A.R. M."/>
        </authorList>
    </citation>
    <scope>NUCLEOTIDE SEQUENCE [LARGE SCALE GENOMIC DNA]</scope>
    <source>
        <strain evidence="2">MTUNDRAET4 annotated genome</strain>
        <plasmid evidence="3">3</plasmid>
    </source>
</reference>
<feature type="region of interest" description="Disordered" evidence="1">
    <location>
        <begin position="1"/>
        <end position="29"/>
    </location>
</feature>
<geneLocation type="plasmid" evidence="2 3">
    <name>3</name>
</geneLocation>
<organism evidence="2 3">
    <name type="scientific">Methylocella tundrae</name>
    <dbReference type="NCBI Taxonomy" id="227605"/>
    <lineage>
        <taxon>Bacteria</taxon>
        <taxon>Pseudomonadati</taxon>
        <taxon>Pseudomonadota</taxon>
        <taxon>Alphaproteobacteria</taxon>
        <taxon>Hyphomicrobiales</taxon>
        <taxon>Beijerinckiaceae</taxon>
        <taxon>Methylocella</taxon>
    </lineage>
</organism>
<dbReference type="AlphaFoldDB" id="A0A4U8Z7R4"/>
<name>A0A4U8Z7R4_METTU</name>
<dbReference type="EMBL" id="LR536452">
    <property type="protein sequence ID" value="VFU17652.1"/>
    <property type="molecule type" value="Genomic_DNA"/>
</dbReference>
<keyword evidence="2" id="KW-0614">Plasmid</keyword>
<proteinExistence type="predicted"/>
<accession>A0A4U8Z7R4</accession>
<evidence type="ECO:0000313" key="3">
    <source>
        <dbReference type="Proteomes" id="UP000294360"/>
    </source>
</evidence>
<dbReference type="Proteomes" id="UP000294360">
    <property type="component" value="Plasmid 3"/>
</dbReference>
<feature type="compositionally biased region" description="Basic and acidic residues" evidence="1">
    <location>
        <begin position="73"/>
        <end position="84"/>
    </location>
</feature>
<dbReference type="KEGG" id="mtun:MTUNDRAET4_0174.2"/>